<dbReference type="SUPFAM" id="SSF53254">
    <property type="entry name" value="Phosphoglycerate mutase-like"/>
    <property type="match status" value="1"/>
</dbReference>
<dbReference type="AlphaFoldDB" id="A0A1E5L1L1"/>
<dbReference type="GO" id="GO:0045820">
    <property type="term" value="P:negative regulation of glycolytic process"/>
    <property type="evidence" value="ECO:0007669"/>
    <property type="project" value="TreeGrafter"/>
</dbReference>
<evidence type="ECO:0000313" key="4">
    <source>
        <dbReference type="EMBL" id="OEH84030.1"/>
    </source>
</evidence>
<evidence type="ECO:0000256" key="1">
    <source>
        <dbReference type="ARBA" id="ARBA00022801"/>
    </source>
</evidence>
<dbReference type="STRING" id="762845.BCR26_00760"/>
<dbReference type="EMBL" id="MIEK01000001">
    <property type="protein sequence ID" value="OEH84030.1"/>
    <property type="molecule type" value="Genomic_DNA"/>
</dbReference>
<keyword evidence="5" id="KW-1185">Reference proteome</keyword>
<evidence type="ECO:0000256" key="2">
    <source>
        <dbReference type="PIRSR" id="PIRSR613078-1"/>
    </source>
</evidence>
<feature type="active site" description="Tele-phosphohistidine intermediate" evidence="2">
    <location>
        <position position="9"/>
    </location>
</feature>
<dbReference type="CDD" id="cd07067">
    <property type="entry name" value="HP_PGM_like"/>
    <property type="match status" value="1"/>
</dbReference>
<feature type="binding site" evidence="3">
    <location>
        <position position="59"/>
    </location>
    <ligand>
        <name>substrate</name>
    </ligand>
</feature>
<feature type="binding site" evidence="3">
    <location>
        <begin position="8"/>
        <end position="15"/>
    </location>
    <ligand>
        <name>substrate</name>
    </ligand>
</feature>
<evidence type="ECO:0000256" key="3">
    <source>
        <dbReference type="PIRSR" id="PIRSR613078-2"/>
    </source>
</evidence>
<dbReference type="GO" id="GO:0005829">
    <property type="term" value="C:cytosol"/>
    <property type="evidence" value="ECO:0007669"/>
    <property type="project" value="TreeGrafter"/>
</dbReference>
<dbReference type="RefSeq" id="WP_069697041.1">
    <property type="nucleotide sequence ID" value="NZ_JAGGMA010000003.1"/>
</dbReference>
<dbReference type="PIRSF" id="PIRSF000709">
    <property type="entry name" value="6PFK_2-Ptase"/>
    <property type="match status" value="1"/>
</dbReference>
<dbReference type="GO" id="GO:0004331">
    <property type="term" value="F:fructose-2,6-bisphosphate 2-phosphatase activity"/>
    <property type="evidence" value="ECO:0007669"/>
    <property type="project" value="TreeGrafter"/>
</dbReference>
<sequence length="207" mass="23215">MTTFYLVRHGKTELNIEERFQGGSIDAPLVEEGIFQAQQAGKYLSEIQFDLVAVSTQKRAVHTANYIVGENNFLHGATLKYFDGLREISFGEREGVKIDRSDEQTNYLRTNPALYNPSSFNGEELNDAVERAGAVLNQISDEHPDGTVLIVSHGALLIILMNYLLGKEKSKWREGGPLENTSISILERDSQTANYKLKSLNDISYQK</sequence>
<dbReference type="Gene3D" id="3.40.50.1240">
    <property type="entry name" value="Phosphoglycerate mutase-like"/>
    <property type="match status" value="1"/>
</dbReference>
<organism evidence="4 5">
    <name type="scientific">Enterococcus rivorum</name>
    <dbReference type="NCBI Taxonomy" id="762845"/>
    <lineage>
        <taxon>Bacteria</taxon>
        <taxon>Bacillati</taxon>
        <taxon>Bacillota</taxon>
        <taxon>Bacilli</taxon>
        <taxon>Lactobacillales</taxon>
        <taxon>Enterococcaceae</taxon>
        <taxon>Enterococcus</taxon>
    </lineage>
</organism>
<keyword evidence="1" id="KW-0378">Hydrolase</keyword>
<dbReference type="OrthoDB" id="9782128at2"/>
<dbReference type="PANTHER" id="PTHR46517:SF1">
    <property type="entry name" value="FRUCTOSE-2,6-BISPHOSPHATASE TIGAR"/>
    <property type="match status" value="1"/>
</dbReference>
<dbReference type="SMART" id="SM00855">
    <property type="entry name" value="PGAM"/>
    <property type="match status" value="1"/>
</dbReference>
<dbReference type="GO" id="GO:0043456">
    <property type="term" value="P:regulation of pentose-phosphate shunt"/>
    <property type="evidence" value="ECO:0007669"/>
    <property type="project" value="TreeGrafter"/>
</dbReference>
<comment type="caution">
    <text evidence="4">The sequence shown here is derived from an EMBL/GenBank/DDBJ whole genome shotgun (WGS) entry which is preliminary data.</text>
</comment>
<dbReference type="Pfam" id="PF00300">
    <property type="entry name" value="His_Phos_1"/>
    <property type="match status" value="1"/>
</dbReference>
<feature type="active site" description="Proton donor/acceptor" evidence="2">
    <location>
        <position position="87"/>
    </location>
</feature>
<evidence type="ECO:0000313" key="5">
    <source>
        <dbReference type="Proteomes" id="UP000095256"/>
    </source>
</evidence>
<proteinExistence type="predicted"/>
<dbReference type="InterPro" id="IPR051695">
    <property type="entry name" value="Phosphoglycerate_Mutase"/>
</dbReference>
<protein>
    <recommendedName>
        <fullName evidence="6">Phosphoglycerate mutase</fullName>
    </recommendedName>
</protein>
<dbReference type="PANTHER" id="PTHR46517">
    <property type="entry name" value="FRUCTOSE-2,6-BISPHOSPHATASE TIGAR"/>
    <property type="match status" value="1"/>
</dbReference>
<gene>
    <name evidence="4" type="ORF">BCR26_00760</name>
</gene>
<evidence type="ECO:0008006" key="6">
    <source>
        <dbReference type="Google" id="ProtNLM"/>
    </source>
</evidence>
<name>A0A1E5L1L1_9ENTE</name>
<dbReference type="Proteomes" id="UP000095256">
    <property type="component" value="Unassembled WGS sequence"/>
</dbReference>
<dbReference type="InterPro" id="IPR029033">
    <property type="entry name" value="His_PPase_superfam"/>
</dbReference>
<reference evidence="4 5" key="1">
    <citation type="submission" date="2016-09" db="EMBL/GenBank/DDBJ databases">
        <authorList>
            <person name="Capua I."/>
            <person name="De Benedictis P."/>
            <person name="Joannis T."/>
            <person name="Lombin L.H."/>
            <person name="Cattoli G."/>
        </authorList>
    </citation>
    <scope>NUCLEOTIDE SEQUENCE [LARGE SCALE GENOMIC DNA]</scope>
    <source>
        <strain evidence="4 5">LMG 25899</strain>
    </source>
</reference>
<accession>A0A1E5L1L1</accession>
<dbReference type="InterPro" id="IPR013078">
    <property type="entry name" value="His_Pase_superF_clade-1"/>
</dbReference>